<dbReference type="KEGG" id="eiv:EIN_167220"/>
<feature type="compositionally biased region" description="Basic and acidic residues" evidence="1">
    <location>
        <begin position="35"/>
        <end position="69"/>
    </location>
</feature>
<feature type="compositionally biased region" description="Acidic residues" evidence="1">
    <location>
        <begin position="70"/>
        <end position="88"/>
    </location>
</feature>
<dbReference type="OrthoDB" id="25620at2759"/>
<organism evidence="2 3">
    <name type="scientific">Entamoeba invadens IP1</name>
    <dbReference type="NCBI Taxonomy" id="370355"/>
    <lineage>
        <taxon>Eukaryota</taxon>
        <taxon>Amoebozoa</taxon>
        <taxon>Evosea</taxon>
        <taxon>Archamoebae</taxon>
        <taxon>Mastigamoebida</taxon>
        <taxon>Entamoebidae</taxon>
        <taxon>Entamoeba</taxon>
    </lineage>
</organism>
<feature type="compositionally biased region" description="Basic and acidic residues" evidence="1">
    <location>
        <begin position="89"/>
        <end position="112"/>
    </location>
</feature>
<feature type="non-terminal residue" evidence="2">
    <location>
        <position position="1"/>
    </location>
</feature>
<evidence type="ECO:0000256" key="1">
    <source>
        <dbReference type="SAM" id="MobiDB-lite"/>
    </source>
</evidence>
<evidence type="ECO:0000313" key="2">
    <source>
        <dbReference type="EMBL" id="ELP84437.1"/>
    </source>
</evidence>
<proteinExistence type="predicted"/>
<keyword evidence="3" id="KW-1185">Reference proteome</keyword>
<accession>A0A0A1TVK0</accession>
<gene>
    <name evidence="2" type="ORF">EIN_167220</name>
</gene>
<feature type="region of interest" description="Disordered" evidence="1">
    <location>
        <begin position="24"/>
        <end position="187"/>
    </location>
</feature>
<feature type="compositionally biased region" description="Basic residues" evidence="1">
    <location>
        <begin position="126"/>
        <end position="137"/>
    </location>
</feature>
<protein>
    <submittedName>
        <fullName evidence="2">Uncharacterized protein</fullName>
    </submittedName>
</protein>
<dbReference type="AlphaFoldDB" id="A0A0A1TVK0"/>
<dbReference type="Proteomes" id="UP000014680">
    <property type="component" value="Unassembled WGS sequence"/>
</dbReference>
<dbReference type="RefSeq" id="XP_004183783.1">
    <property type="nucleotide sequence ID" value="XM_004183735.1"/>
</dbReference>
<dbReference type="GeneID" id="14883421"/>
<feature type="compositionally biased region" description="Basic and acidic residues" evidence="1">
    <location>
        <begin position="138"/>
        <end position="174"/>
    </location>
</feature>
<name>A0A0A1TVK0_ENTIV</name>
<dbReference type="VEuPathDB" id="AmoebaDB:EIN_167220"/>
<reference evidence="2 3" key="1">
    <citation type="submission" date="2012-10" db="EMBL/GenBank/DDBJ databases">
        <authorList>
            <person name="Zafar N."/>
            <person name="Inman J."/>
            <person name="Hall N."/>
            <person name="Lorenzi H."/>
            <person name="Caler E."/>
        </authorList>
    </citation>
    <scope>NUCLEOTIDE SEQUENCE [LARGE SCALE GENOMIC DNA]</scope>
    <source>
        <strain evidence="2 3">IP1</strain>
    </source>
</reference>
<evidence type="ECO:0000313" key="3">
    <source>
        <dbReference type="Proteomes" id="UP000014680"/>
    </source>
</evidence>
<sequence length="433" mass="50109">STPHTLFNSVKPADESAHEKLKELNLSADNTKQTNFEDKKVKIEKDEKTEIIKTPEKKSKIVTVEKLEKMEEENDENNENNTDNENEEKDEKDNSDKSEEKEKEKESKELKTPKKTQKVTKEKKEKKTRTKKSRTKKAKTEKVDKQDKFEKAENSEISEKSEVSEKVDDHEPSKLSKGATTPKKVDDKHFQKVLKSELKSLNDKCEEKTDLEDQFSVVDGAETESDEMDPTAFHKVDEKVVPEFSESVILSYTNEKYVDDFLSETEKTQLSVWGRRSVKDIVFDSEKDPSGKKGKTFGERVTRCDGFVIVVEAADETKFGVYVQERVEIGVPLLEENTAFVFLLKENGKESMKKYSIEKKDKNVSFLLATPQSKFLFEAEDRSVWVTKKIQKKSVCFLSDYDEKNVAIKMGKEEEKKKEKEVKRFVVFRLEKQ</sequence>
<dbReference type="EMBL" id="KB207112">
    <property type="protein sequence ID" value="ELP84437.1"/>
    <property type="molecule type" value="Genomic_DNA"/>
</dbReference>